<dbReference type="STRING" id="747676.F4R9P3"/>
<dbReference type="GeneID" id="18928946"/>
<evidence type="ECO:0000256" key="2">
    <source>
        <dbReference type="ARBA" id="ARBA00010991"/>
    </source>
</evidence>
<evidence type="ECO:0000256" key="3">
    <source>
        <dbReference type="ARBA" id="ARBA00022763"/>
    </source>
</evidence>
<evidence type="ECO:0000313" key="7">
    <source>
        <dbReference type="Proteomes" id="UP000001072"/>
    </source>
</evidence>
<dbReference type="RefSeq" id="XP_007405716.1">
    <property type="nucleotide sequence ID" value="XM_007405654.1"/>
</dbReference>
<dbReference type="PANTHER" id="PTHR10870:SF0">
    <property type="entry name" value="CELL CYCLE CHECKPOINT PROTEIN RAD1"/>
    <property type="match status" value="1"/>
</dbReference>
<dbReference type="AlphaFoldDB" id="F4R9P3"/>
<dbReference type="PANTHER" id="PTHR10870">
    <property type="entry name" value="CELL CYCLE CHECKPOINT PROTEIN RAD1"/>
    <property type="match status" value="1"/>
</dbReference>
<dbReference type="EMBL" id="GL883093">
    <property type="protein sequence ID" value="EGG11114.1"/>
    <property type="molecule type" value="Genomic_DNA"/>
</dbReference>
<dbReference type="InParanoid" id="F4R9P3"/>
<evidence type="ECO:0000256" key="5">
    <source>
        <dbReference type="ARBA" id="ARBA00023242"/>
    </source>
</evidence>
<dbReference type="HOGENOM" id="CLU_2596573_0_0_1"/>
<sequence length="80" mass="8928">MSVESSETSHVFYCYTPDLRPLAVLLSTVHFSTRANFRISDAGIHVGVEAGKTMQANAYMEKESFSEWSYNPPPNRSSVP</sequence>
<gene>
    <name evidence="6" type="ORF">MELLADRAFT_54997</name>
</gene>
<dbReference type="VEuPathDB" id="FungiDB:MELLADRAFT_54997"/>
<protein>
    <submittedName>
        <fullName evidence="6">Uncharacterized protein</fullName>
    </submittedName>
</protein>
<name>F4R9P3_MELLP</name>
<keyword evidence="5" id="KW-0539">Nucleus</keyword>
<dbReference type="GO" id="GO:0000077">
    <property type="term" value="P:DNA damage checkpoint signaling"/>
    <property type="evidence" value="ECO:0007669"/>
    <property type="project" value="InterPro"/>
</dbReference>
<dbReference type="InterPro" id="IPR003021">
    <property type="entry name" value="Rad1_Rec1_Rad17"/>
</dbReference>
<proteinExistence type="inferred from homology"/>
<dbReference type="KEGG" id="mlr:MELLADRAFT_54997"/>
<evidence type="ECO:0000256" key="1">
    <source>
        <dbReference type="ARBA" id="ARBA00004123"/>
    </source>
</evidence>
<dbReference type="PRINTS" id="PR01245">
    <property type="entry name" value="RAD1REC1"/>
</dbReference>
<comment type="subcellular location">
    <subcellularLocation>
        <location evidence="1">Nucleus</location>
    </subcellularLocation>
</comment>
<organism evidence="7">
    <name type="scientific">Melampsora larici-populina (strain 98AG31 / pathotype 3-4-7)</name>
    <name type="common">Poplar leaf rust fungus</name>
    <dbReference type="NCBI Taxonomy" id="747676"/>
    <lineage>
        <taxon>Eukaryota</taxon>
        <taxon>Fungi</taxon>
        <taxon>Dikarya</taxon>
        <taxon>Basidiomycota</taxon>
        <taxon>Pucciniomycotina</taxon>
        <taxon>Pucciniomycetes</taxon>
        <taxon>Pucciniales</taxon>
        <taxon>Melampsoraceae</taxon>
        <taxon>Melampsora</taxon>
    </lineage>
</organism>
<dbReference type="GO" id="GO:0006281">
    <property type="term" value="P:DNA repair"/>
    <property type="evidence" value="ECO:0007669"/>
    <property type="project" value="UniProtKB-KW"/>
</dbReference>
<keyword evidence="4" id="KW-0234">DNA repair</keyword>
<evidence type="ECO:0000256" key="4">
    <source>
        <dbReference type="ARBA" id="ARBA00023204"/>
    </source>
</evidence>
<dbReference type="OrthoDB" id="337581at2759"/>
<feature type="non-terminal residue" evidence="6">
    <location>
        <position position="80"/>
    </location>
</feature>
<dbReference type="GO" id="GO:0030896">
    <property type="term" value="C:checkpoint clamp complex"/>
    <property type="evidence" value="ECO:0007669"/>
    <property type="project" value="TreeGrafter"/>
</dbReference>
<evidence type="ECO:0000313" key="6">
    <source>
        <dbReference type="EMBL" id="EGG11114.1"/>
    </source>
</evidence>
<accession>F4R9P3</accession>
<dbReference type="Pfam" id="PF02144">
    <property type="entry name" value="Rad1"/>
    <property type="match status" value="1"/>
</dbReference>
<comment type="similarity">
    <text evidence="2">Belongs to the rad1 family.</text>
</comment>
<dbReference type="Proteomes" id="UP000001072">
    <property type="component" value="Unassembled WGS sequence"/>
</dbReference>
<keyword evidence="7" id="KW-1185">Reference proteome</keyword>
<reference evidence="7" key="1">
    <citation type="journal article" date="2011" name="Proc. Natl. Acad. Sci. U.S.A.">
        <title>Obligate biotrophy features unraveled by the genomic analysis of rust fungi.</title>
        <authorList>
            <person name="Duplessis S."/>
            <person name="Cuomo C.A."/>
            <person name="Lin Y.-C."/>
            <person name="Aerts A."/>
            <person name="Tisserant E."/>
            <person name="Veneault-Fourrey C."/>
            <person name="Joly D.L."/>
            <person name="Hacquard S."/>
            <person name="Amselem J."/>
            <person name="Cantarel B.L."/>
            <person name="Chiu R."/>
            <person name="Coutinho P.M."/>
            <person name="Feau N."/>
            <person name="Field M."/>
            <person name="Frey P."/>
            <person name="Gelhaye E."/>
            <person name="Goldberg J."/>
            <person name="Grabherr M.G."/>
            <person name="Kodira C.D."/>
            <person name="Kohler A."/>
            <person name="Kuees U."/>
            <person name="Lindquist E.A."/>
            <person name="Lucas S.M."/>
            <person name="Mago R."/>
            <person name="Mauceli E."/>
            <person name="Morin E."/>
            <person name="Murat C."/>
            <person name="Pangilinan J.L."/>
            <person name="Park R."/>
            <person name="Pearson M."/>
            <person name="Quesneville H."/>
            <person name="Rouhier N."/>
            <person name="Sakthikumar S."/>
            <person name="Salamov A.A."/>
            <person name="Schmutz J."/>
            <person name="Selles B."/>
            <person name="Shapiro H."/>
            <person name="Tanguay P."/>
            <person name="Tuskan G.A."/>
            <person name="Henrissat B."/>
            <person name="Van de Peer Y."/>
            <person name="Rouze P."/>
            <person name="Ellis J.G."/>
            <person name="Dodds P.N."/>
            <person name="Schein J.E."/>
            <person name="Zhong S."/>
            <person name="Hamelin R.C."/>
            <person name="Grigoriev I.V."/>
            <person name="Szabo L.J."/>
            <person name="Martin F."/>
        </authorList>
    </citation>
    <scope>NUCLEOTIDE SEQUENCE [LARGE SCALE GENOMIC DNA]</scope>
    <source>
        <strain evidence="7">98AG31 / pathotype 3-4-7</strain>
    </source>
</reference>
<dbReference type="Gene3D" id="3.70.10.10">
    <property type="match status" value="1"/>
</dbReference>
<keyword evidence="3" id="KW-0227">DNA damage</keyword>